<dbReference type="FunFam" id="3.90.530.10:FF:000003">
    <property type="entry name" value="Dna repair rad14 protein"/>
    <property type="match status" value="1"/>
</dbReference>
<dbReference type="AlphaFoldDB" id="A0A511KFV5"/>
<keyword evidence="15" id="KW-0539">Nucleus</keyword>
<keyword evidence="7" id="KW-0227">DNA damage</keyword>
<dbReference type="GO" id="GO:0006289">
    <property type="term" value="P:nucleotide-excision repair"/>
    <property type="evidence" value="ECO:0007669"/>
    <property type="project" value="InterPro"/>
</dbReference>
<evidence type="ECO:0000256" key="14">
    <source>
        <dbReference type="ARBA" id="ARBA00023204"/>
    </source>
</evidence>
<evidence type="ECO:0000256" key="7">
    <source>
        <dbReference type="ARBA" id="ARBA00022763"/>
    </source>
</evidence>
<dbReference type="GO" id="GO:0005634">
    <property type="term" value="C:nucleus"/>
    <property type="evidence" value="ECO:0007669"/>
    <property type="project" value="UniProtKB-SubCell"/>
</dbReference>
<dbReference type="GO" id="GO:0016020">
    <property type="term" value="C:membrane"/>
    <property type="evidence" value="ECO:0007669"/>
    <property type="project" value="InterPro"/>
</dbReference>
<evidence type="ECO:0000256" key="6">
    <source>
        <dbReference type="ARBA" id="ARBA00022723"/>
    </source>
</evidence>
<dbReference type="Gene3D" id="3.90.530.10">
    <property type="entry name" value="XPA C-terminal domain"/>
    <property type="match status" value="1"/>
</dbReference>
<evidence type="ECO:0000256" key="15">
    <source>
        <dbReference type="ARBA" id="ARBA00023242"/>
    </source>
</evidence>
<dbReference type="GO" id="GO:0003684">
    <property type="term" value="F:damaged DNA binding"/>
    <property type="evidence" value="ECO:0007669"/>
    <property type="project" value="InterPro"/>
</dbReference>
<dbReference type="NCBIfam" id="NF004538">
    <property type="entry name" value="PRK05888.1-4"/>
    <property type="match status" value="1"/>
</dbReference>
<feature type="region of interest" description="Disordered" evidence="17">
    <location>
        <begin position="470"/>
        <end position="554"/>
    </location>
</feature>
<evidence type="ECO:0000256" key="10">
    <source>
        <dbReference type="ARBA" id="ARBA00022967"/>
    </source>
</evidence>
<dbReference type="InterPro" id="IPR057965">
    <property type="entry name" value="STEEP1_dom"/>
</dbReference>
<dbReference type="Pfam" id="PF12838">
    <property type="entry name" value="Fer4_7"/>
    <property type="match status" value="1"/>
</dbReference>
<comment type="caution">
    <text evidence="19">The sequence shown here is derived from an EMBL/GenBank/DDBJ whole genome shotgun (WGS) entry which is preliminary data.</text>
</comment>
<dbReference type="NCBIfam" id="TIGR00598">
    <property type="entry name" value="rad14"/>
    <property type="match status" value="1"/>
</dbReference>
<dbReference type="OrthoDB" id="204405at2759"/>
<keyword evidence="12" id="KW-0411">Iron-sulfur</keyword>
<evidence type="ECO:0000256" key="5">
    <source>
        <dbReference type="ARBA" id="ARBA00022485"/>
    </source>
</evidence>
<dbReference type="NCBIfam" id="TIGR01971">
    <property type="entry name" value="NuoI"/>
    <property type="match status" value="1"/>
</dbReference>
<sequence length="799" mass="88598">MQVQIARSLAGAAAPRAAAAASRSFATTSAARLATPTTGPERAGRAPPHTMPVEKARYQTAVQTPDYSKGPSALDKAASLFFFSEIARGMAVVLEQFFRPPYTIMYPFEKGPVSSRFRGEHALRRYASGEERCIACKLCEAICPAQAITIESEAREDGARRTTRYDIDMTKCIYCGFCQEACPVDAIVESHNTEYTTETREELLYNKEKLLANGDRMEAELAAAIQSEHPYRAPRGRSSIVQSGTEAFTENLHVNYCLCGEFILVVDAPLASLPRRPADSSHCLVNTGPSKRVYKLNVTETSKDYKPLEVPKQTEDTLVVNQYGAAGKNGNGVLVNRDGGFEFQRRLFCPRCHLFVAYETVPGEGQKGDATFILAGALSDVQNKAPAEAFGEPSLTPADHGGGEAVAAAIGKTAGRPGILFAGQPEDVNLRVRRLSLAFASTAHLDVWPPRYTSAWLEENRLKAKAKLQDRERQIRQHAAQIGSDRPNALGKRPLQVIPADSTSPTAPNARHVPSRPSTSALSASNALQSAVAGPSRGSPVKHFAGADGGGKDLSPLKPMIGQYVEYDLSTLKNSRGGFLLEGEEDDPKRLRERQLQEEMKIQRLENARKQGQLRGSAMALDPRENPKCVHCGTTDLDDQLRTVFGVMCCTPCKKERPEMYSLLTKTECKEDYLLTEPELKDTELMPHLLRPNPHRPTYSNMMLFLRCQVEEFAFSDEKWGSPEALDAEFERREAEKKEKKSKKFAKKLQELRKKTKTNVWHRRQEAEHQHAFVDIENNRGDKVQRCEDCGFEVEVESF</sequence>
<keyword evidence="9" id="KW-0862">Zinc</keyword>
<evidence type="ECO:0000256" key="16">
    <source>
        <dbReference type="ARBA" id="ARBA00072989"/>
    </source>
</evidence>
<protein>
    <recommendedName>
        <fullName evidence="16">DNA repair protein RAD14</fullName>
    </recommendedName>
</protein>
<evidence type="ECO:0000313" key="20">
    <source>
        <dbReference type="Proteomes" id="UP000321518"/>
    </source>
</evidence>
<keyword evidence="8" id="KW-0863">Zinc-finger</keyword>
<dbReference type="GO" id="GO:0051539">
    <property type="term" value="F:4 iron, 4 sulfur cluster binding"/>
    <property type="evidence" value="ECO:0007669"/>
    <property type="project" value="UniProtKB-KW"/>
</dbReference>
<evidence type="ECO:0000256" key="8">
    <source>
        <dbReference type="ARBA" id="ARBA00022771"/>
    </source>
</evidence>
<dbReference type="SUPFAM" id="SSF54862">
    <property type="entry name" value="4Fe-4S ferredoxins"/>
    <property type="match status" value="1"/>
</dbReference>
<dbReference type="NCBIfam" id="NF004539">
    <property type="entry name" value="PRK05888.1-5"/>
    <property type="match status" value="1"/>
</dbReference>
<evidence type="ECO:0000256" key="9">
    <source>
        <dbReference type="ARBA" id="ARBA00022833"/>
    </source>
</evidence>
<dbReference type="Pfam" id="PF25809">
    <property type="entry name" value="STEEP1"/>
    <property type="match status" value="1"/>
</dbReference>
<keyword evidence="14" id="KW-0234">DNA repair</keyword>
<feature type="compositionally biased region" description="Low complexity" evidence="17">
    <location>
        <begin position="518"/>
        <end position="533"/>
    </location>
</feature>
<evidence type="ECO:0000256" key="2">
    <source>
        <dbReference type="ARBA" id="ARBA00004123"/>
    </source>
</evidence>
<keyword evidence="5" id="KW-0004">4Fe-4S</keyword>
<keyword evidence="13" id="KW-0238">DNA-binding</keyword>
<reference evidence="19 20" key="1">
    <citation type="submission" date="2019-07" db="EMBL/GenBank/DDBJ databases">
        <title>Rhodotorula toruloides NBRC10032 genome sequencing.</title>
        <authorList>
            <person name="Shida Y."/>
            <person name="Takaku H."/>
            <person name="Ogasawara W."/>
            <person name="Mori K."/>
        </authorList>
    </citation>
    <scope>NUCLEOTIDE SEQUENCE [LARGE SCALE GENOMIC DNA]</scope>
    <source>
        <strain evidence="19 20">NBRC10032</strain>
    </source>
</reference>
<dbReference type="InterPro" id="IPR009061">
    <property type="entry name" value="DNA-bd_dom_put_sf"/>
</dbReference>
<dbReference type="InterPro" id="IPR010226">
    <property type="entry name" value="NADH_quinone_OxRdtase_chainI"/>
</dbReference>
<accession>A0A511KFV5</accession>
<evidence type="ECO:0000256" key="13">
    <source>
        <dbReference type="ARBA" id="ARBA00023125"/>
    </source>
</evidence>
<proteinExistence type="inferred from homology"/>
<dbReference type="HAMAP" id="MF_01351">
    <property type="entry name" value="NDH1_NuoI"/>
    <property type="match status" value="1"/>
</dbReference>
<dbReference type="FunFam" id="3.30.70.3270:FF:000001">
    <property type="entry name" value="NADH-quinone oxidoreductase subunit I 1"/>
    <property type="match status" value="1"/>
</dbReference>
<dbReference type="InterPro" id="IPR017896">
    <property type="entry name" value="4Fe4S_Fe-S-bd"/>
</dbReference>
<dbReference type="Gene3D" id="3.30.70.3270">
    <property type="match status" value="1"/>
</dbReference>
<dbReference type="EMBL" id="BJWK01000007">
    <property type="protein sequence ID" value="GEM09242.1"/>
    <property type="molecule type" value="Genomic_DNA"/>
</dbReference>
<keyword evidence="6" id="KW-0479">Metal-binding</keyword>
<dbReference type="PANTHER" id="PTHR10849:SF20">
    <property type="entry name" value="NADH DEHYDROGENASE [UBIQUINONE] IRON-SULFUR PROTEIN 8, MITOCHONDRIAL"/>
    <property type="match status" value="1"/>
</dbReference>
<dbReference type="GO" id="GO:0005739">
    <property type="term" value="C:mitochondrion"/>
    <property type="evidence" value="ECO:0007669"/>
    <property type="project" value="UniProtKB-ARBA"/>
</dbReference>
<dbReference type="InterPro" id="IPR022656">
    <property type="entry name" value="XPA_C"/>
</dbReference>
<dbReference type="InterPro" id="IPR000465">
    <property type="entry name" value="XPA/RAD14"/>
</dbReference>
<keyword evidence="11" id="KW-0408">Iron</keyword>
<comment type="subcellular location">
    <subcellularLocation>
        <location evidence="2">Nucleus</location>
    </subcellularLocation>
</comment>
<dbReference type="CDD" id="cd21077">
    <property type="entry name" value="DBD_Rad14"/>
    <property type="match status" value="1"/>
</dbReference>
<dbReference type="InterPro" id="IPR037129">
    <property type="entry name" value="XPA_sf"/>
</dbReference>
<evidence type="ECO:0000256" key="11">
    <source>
        <dbReference type="ARBA" id="ARBA00023004"/>
    </source>
</evidence>
<gene>
    <name evidence="19" type="ORF">Rt10032_c07g3259</name>
</gene>
<comment type="cofactor">
    <cofactor evidence="1">
        <name>[4Fe-4S] cluster</name>
        <dbReference type="ChEBI" id="CHEBI:49883"/>
    </cofactor>
</comment>
<dbReference type="GO" id="GO:0003954">
    <property type="term" value="F:NADH dehydrogenase activity"/>
    <property type="evidence" value="ECO:0007669"/>
    <property type="project" value="TreeGrafter"/>
</dbReference>
<dbReference type="Proteomes" id="UP000321518">
    <property type="component" value="Unassembled WGS sequence"/>
</dbReference>
<evidence type="ECO:0000259" key="18">
    <source>
        <dbReference type="PROSITE" id="PS51379"/>
    </source>
</evidence>
<evidence type="ECO:0000256" key="4">
    <source>
        <dbReference type="ARBA" id="ARBA00010277"/>
    </source>
</evidence>
<evidence type="ECO:0000256" key="12">
    <source>
        <dbReference type="ARBA" id="ARBA00023014"/>
    </source>
</evidence>
<comment type="similarity">
    <text evidence="3">Belongs to the XPA family.</text>
</comment>
<dbReference type="Pfam" id="PF05181">
    <property type="entry name" value="XPA_C"/>
    <property type="match status" value="1"/>
</dbReference>
<evidence type="ECO:0000256" key="17">
    <source>
        <dbReference type="SAM" id="MobiDB-lite"/>
    </source>
</evidence>
<dbReference type="SUPFAM" id="SSF46955">
    <property type="entry name" value="Putative DNA-binding domain"/>
    <property type="match status" value="1"/>
</dbReference>
<organism evidence="19 20">
    <name type="scientific">Rhodotorula toruloides</name>
    <name type="common">Yeast</name>
    <name type="synonym">Rhodosporidium toruloides</name>
    <dbReference type="NCBI Taxonomy" id="5286"/>
    <lineage>
        <taxon>Eukaryota</taxon>
        <taxon>Fungi</taxon>
        <taxon>Dikarya</taxon>
        <taxon>Basidiomycota</taxon>
        <taxon>Pucciniomycotina</taxon>
        <taxon>Microbotryomycetes</taxon>
        <taxon>Sporidiobolales</taxon>
        <taxon>Sporidiobolaceae</taxon>
        <taxon>Rhodotorula</taxon>
    </lineage>
</organism>
<dbReference type="PROSITE" id="PS51379">
    <property type="entry name" value="4FE4S_FER_2"/>
    <property type="match status" value="2"/>
</dbReference>
<evidence type="ECO:0000256" key="1">
    <source>
        <dbReference type="ARBA" id="ARBA00001966"/>
    </source>
</evidence>
<feature type="domain" description="4Fe-4S ferredoxin-type" evidence="18">
    <location>
        <begin position="124"/>
        <end position="153"/>
    </location>
</feature>
<dbReference type="PROSITE" id="PS00198">
    <property type="entry name" value="4FE4S_FER_1"/>
    <property type="match status" value="2"/>
</dbReference>
<comment type="similarity">
    <text evidence="4">Belongs to the complex I 23 kDa subunit family.</text>
</comment>
<keyword evidence="10" id="KW-1278">Translocase</keyword>
<feature type="region of interest" description="Disordered" evidence="17">
    <location>
        <begin position="29"/>
        <end position="51"/>
    </location>
</feature>
<dbReference type="GO" id="GO:0006120">
    <property type="term" value="P:mitochondrial electron transport, NADH to ubiquinone"/>
    <property type="evidence" value="ECO:0007669"/>
    <property type="project" value="TreeGrafter"/>
</dbReference>
<evidence type="ECO:0000256" key="3">
    <source>
        <dbReference type="ARBA" id="ARBA00005548"/>
    </source>
</evidence>
<evidence type="ECO:0000313" key="19">
    <source>
        <dbReference type="EMBL" id="GEM09242.1"/>
    </source>
</evidence>
<feature type="domain" description="4Fe-4S ferredoxin-type" evidence="18">
    <location>
        <begin position="163"/>
        <end position="192"/>
    </location>
</feature>
<dbReference type="InterPro" id="IPR017900">
    <property type="entry name" value="4Fe4S_Fe_S_CS"/>
</dbReference>
<name>A0A511KFV5_RHOTO</name>
<dbReference type="PANTHER" id="PTHR10849">
    <property type="entry name" value="NADH DEHYDROGENASE UBIQUINONE IRON-SULFUR PROTEIN 8, MITOCHONDRIAL"/>
    <property type="match status" value="1"/>
</dbReference>
<dbReference type="GO" id="GO:0008270">
    <property type="term" value="F:zinc ion binding"/>
    <property type="evidence" value="ECO:0007669"/>
    <property type="project" value="UniProtKB-KW"/>
</dbReference>
<dbReference type="GO" id="GO:0032981">
    <property type="term" value="P:mitochondrial respiratory chain complex I assembly"/>
    <property type="evidence" value="ECO:0007669"/>
    <property type="project" value="TreeGrafter"/>
</dbReference>